<dbReference type="KEGG" id="dli:dnl_41870"/>
<evidence type="ECO:0000256" key="4">
    <source>
        <dbReference type="SAM" id="MobiDB-lite"/>
    </source>
</evidence>
<keyword evidence="5" id="KW-1133">Transmembrane helix</keyword>
<dbReference type="Gene3D" id="1.10.287.950">
    <property type="entry name" value="Methyl-accepting chemotaxis protein"/>
    <property type="match status" value="1"/>
</dbReference>
<dbReference type="SMART" id="SM00304">
    <property type="entry name" value="HAMP"/>
    <property type="match status" value="5"/>
</dbReference>
<feature type="transmembrane region" description="Helical" evidence="5">
    <location>
        <begin position="12"/>
        <end position="30"/>
    </location>
</feature>
<reference evidence="8" key="1">
    <citation type="journal article" date="2021" name="Microb. Physiol.">
        <title>Proteogenomic Insights into the Physiology of Marine, Sulfate-Reducing, Filamentous Desulfonema limicola and Desulfonema magnum.</title>
        <authorList>
            <person name="Schnaars V."/>
            <person name="Wohlbrand L."/>
            <person name="Scheve S."/>
            <person name="Hinrichs C."/>
            <person name="Reinhardt R."/>
            <person name="Rabus R."/>
        </authorList>
    </citation>
    <scope>NUCLEOTIDE SEQUENCE</scope>
    <source>
        <strain evidence="8">5ac10</strain>
    </source>
</reference>
<evidence type="ECO:0000313" key="8">
    <source>
        <dbReference type="EMBL" id="QTA81836.1"/>
    </source>
</evidence>
<evidence type="ECO:0000256" key="1">
    <source>
        <dbReference type="ARBA" id="ARBA00022500"/>
    </source>
</evidence>
<keyword evidence="5" id="KW-0812">Transmembrane</keyword>
<feature type="compositionally biased region" description="Acidic residues" evidence="4">
    <location>
        <begin position="1273"/>
        <end position="1283"/>
    </location>
</feature>
<dbReference type="PANTHER" id="PTHR43531">
    <property type="entry name" value="PROTEIN ICFG"/>
    <property type="match status" value="1"/>
</dbReference>
<evidence type="ECO:0000259" key="7">
    <source>
        <dbReference type="PROSITE" id="PS50885"/>
    </source>
</evidence>
<evidence type="ECO:0000256" key="3">
    <source>
        <dbReference type="PROSITE-ProRule" id="PRU00284"/>
    </source>
</evidence>
<dbReference type="Proteomes" id="UP000663720">
    <property type="component" value="Chromosome"/>
</dbReference>
<keyword evidence="9" id="KW-1185">Reference proteome</keyword>
<dbReference type="Gene3D" id="3.30.450.20">
    <property type="entry name" value="PAS domain"/>
    <property type="match status" value="1"/>
</dbReference>
<protein>
    <submittedName>
        <fullName evidence="8">Methyl-accepting chemotaxis protein, double Cache and HAMP domains-containing</fullName>
    </submittedName>
</protein>
<comment type="similarity">
    <text evidence="2">Belongs to the methyl-accepting chemotaxis (MCP) protein family.</text>
</comment>
<dbReference type="PANTHER" id="PTHR43531:SF11">
    <property type="entry name" value="METHYL-ACCEPTING CHEMOTAXIS PROTEIN 3"/>
    <property type="match status" value="1"/>
</dbReference>
<dbReference type="GO" id="GO:0007165">
    <property type="term" value="P:signal transduction"/>
    <property type="evidence" value="ECO:0007669"/>
    <property type="project" value="UniProtKB-KW"/>
</dbReference>
<proteinExistence type="inferred from homology"/>
<keyword evidence="5" id="KW-0472">Membrane</keyword>
<dbReference type="SUPFAM" id="SSF58104">
    <property type="entry name" value="Methyl-accepting chemotaxis protein (MCP) signaling domain"/>
    <property type="match status" value="1"/>
</dbReference>
<accession>A0A975GHS2</accession>
<feature type="domain" description="Methyl-accepting transducer" evidence="6">
    <location>
        <begin position="1002"/>
        <end position="1217"/>
    </location>
</feature>
<evidence type="ECO:0000259" key="6">
    <source>
        <dbReference type="PROSITE" id="PS50111"/>
    </source>
</evidence>
<evidence type="ECO:0000256" key="5">
    <source>
        <dbReference type="SAM" id="Phobius"/>
    </source>
</evidence>
<evidence type="ECO:0000313" key="9">
    <source>
        <dbReference type="Proteomes" id="UP000663720"/>
    </source>
</evidence>
<feature type="domain" description="HAMP" evidence="7">
    <location>
        <begin position="945"/>
        <end position="997"/>
    </location>
</feature>
<feature type="region of interest" description="Disordered" evidence="4">
    <location>
        <begin position="1240"/>
        <end position="1283"/>
    </location>
</feature>
<feature type="compositionally biased region" description="Polar residues" evidence="4">
    <location>
        <begin position="1009"/>
        <end position="1028"/>
    </location>
</feature>
<dbReference type="Pfam" id="PF00672">
    <property type="entry name" value="HAMP"/>
    <property type="match status" value="1"/>
</dbReference>
<sequence>MFNNISLRKKLIFILLIINIIFFSAIGFSVKKSTDSLTEQAYHQLESIREVKKIQIAYFFNERQANMGALMETAASFKQAAFKKLQTVQDIKKAQISTYFQECTNNITIIAQNPVILESLDAFASVFDEKGSYDQDFYNYLEQIKYGNSFRRYKEIYEYEDMLLVNAQGRIVFSLNKESDLAQNLTDGPLEYSGIGRCFQACKSDVSIQDFEPYPPADNRFQAFIGAPVMETDEFRGALIFKIGTKTLNTIMQRRQGMGKTGESYLVGSTGGNISFRSDRIIQQGVFGESAPGTEIANALSGLSGSTVKIDKKQNLEIVQYDPLNIKGLNWGMITEMGLEEVISPQFEGTSEDYFTRYINHYGYSDLYLIHPDGSIFYSVKHKSDYLTNIIKDKYADSGLGDMVKNILKTKEFQFADFKPYEPSDHKPAAFIGQPVLNNDKIELIVAVQIPIDIINRFMQESAGMGETGETYLLGQDRRMRSDSRSDSEHYSVISSFASLEKGIASTEAGEKALAGETGRGIFLNYLGKKVLSAYTPLDLWGTRWALIAEINTAEAFAGIENLKLIAVIIIITAVIFILILFSYFARNIVAPVNRIAMLAQKISKGDFSDSSAGNLTKSDITRMDEIGVMTRAVKIMSAEIQKVLNETDLLIKSVSRGQLDIRGRSESFEGGWQDLVEGINKVIDAFVKPFQMTAQYIKRISEGDIPEKISQEYKGDFNEIINNLNMLIHNLGHTVLMAEKLARGDLSVKVNILSKKDMLGKSLDMMLNTLKSIIGDINSLTKAASEGRLSIRGNPGKFEGEYAEIIKGINDTLDSVINPLNIAADYIAKISIGDFPDDIEQEFKGDFNSIKYNINQLLSNLRAAVQIAEKIAAGNLSVKVNILSENDVLGRSLSVMIDTINDIVKDINNLTASALEGKLKIRGDEGKFGGEYASIIKGVNSTLDAVVNPLNQTADYVDRISKGDIPEKITENYKGDFNEIRNNLNSMIEKLTRFAIDVQNAAEQVATGSEQLSSSADQVSQGTSQQAAGIEEISSSMEEMSSMVRQSADNARQTAAIAMKTAQDTNEGKEAVQETVKAMKTISEKIHIIEDIARQTNMLALNAAIEAARAGDHGKGFAVVAAEIRKLAEKSQKAAQSINTLSAANVEISENAGLLLDNMVTGIQKTSELIQEISISSSEQSDGIVQVNKAVQQLDQIIQLNASSTQEMASASLDFSSQADRLLKSASFFKTPKKINPDTSKIELKEKSGRPFQEKSKIPEKNNQDHYILNMDDIEDDDFERY</sequence>
<dbReference type="PROSITE" id="PS50111">
    <property type="entry name" value="CHEMOTAXIS_TRANSDUC_2"/>
    <property type="match status" value="1"/>
</dbReference>
<dbReference type="GO" id="GO:0004888">
    <property type="term" value="F:transmembrane signaling receptor activity"/>
    <property type="evidence" value="ECO:0007669"/>
    <property type="project" value="TreeGrafter"/>
</dbReference>
<dbReference type="SMART" id="SM00283">
    <property type="entry name" value="MA"/>
    <property type="match status" value="1"/>
</dbReference>
<name>A0A975GHS2_9BACT</name>
<dbReference type="Pfam" id="PF00015">
    <property type="entry name" value="MCPsignal"/>
    <property type="match status" value="1"/>
</dbReference>
<dbReference type="Gene3D" id="1.20.120.1530">
    <property type="match status" value="3"/>
</dbReference>
<dbReference type="EMBL" id="CP061799">
    <property type="protein sequence ID" value="QTA81836.1"/>
    <property type="molecule type" value="Genomic_DNA"/>
</dbReference>
<feature type="compositionally biased region" description="Basic and acidic residues" evidence="4">
    <location>
        <begin position="1241"/>
        <end position="1265"/>
    </location>
</feature>
<feature type="domain" description="HAMP" evidence="7">
    <location>
        <begin position="587"/>
        <end position="646"/>
    </location>
</feature>
<feature type="domain" description="HAMP" evidence="7">
    <location>
        <begin position="856"/>
        <end position="906"/>
    </location>
</feature>
<dbReference type="GO" id="GO:0006935">
    <property type="term" value="P:chemotaxis"/>
    <property type="evidence" value="ECO:0007669"/>
    <property type="project" value="UniProtKB-KW"/>
</dbReference>
<feature type="transmembrane region" description="Helical" evidence="5">
    <location>
        <begin position="565"/>
        <end position="586"/>
    </location>
</feature>
<keyword evidence="1" id="KW-0145">Chemotaxis</keyword>
<feature type="region of interest" description="Disordered" evidence="4">
    <location>
        <begin position="1009"/>
        <end position="1030"/>
    </location>
</feature>
<keyword evidence="3" id="KW-0807">Transducer</keyword>
<organism evidence="8 9">
    <name type="scientific">Desulfonema limicola</name>
    <dbReference type="NCBI Taxonomy" id="45656"/>
    <lineage>
        <taxon>Bacteria</taxon>
        <taxon>Pseudomonadati</taxon>
        <taxon>Thermodesulfobacteriota</taxon>
        <taxon>Desulfobacteria</taxon>
        <taxon>Desulfobacterales</taxon>
        <taxon>Desulfococcaceae</taxon>
        <taxon>Desulfonema</taxon>
    </lineage>
</organism>
<dbReference type="InterPro" id="IPR051310">
    <property type="entry name" value="MCP_chemotaxis"/>
</dbReference>
<dbReference type="RefSeq" id="WP_207687821.1">
    <property type="nucleotide sequence ID" value="NZ_CP061799.1"/>
</dbReference>
<gene>
    <name evidence="8" type="ORF">dnl_41870</name>
</gene>
<feature type="domain" description="HAMP" evidence="7">
    <location>
        <begin position="685"/>
        <end position="737"/>
    </location>
</feature>
<dbReference type="InterPro" id="IPR003660">
    <property type="entry name" value="HAMP_dom"/>
</dbReference>
<dbReference type="GO" id="GO:0005886">
    <property type="term" value="C:plasma membrane"/>
    <property type="evidence" value="ECO:0007669"/>
    <property type="project" value="TreeGrafter"/>
</dbReference>
<dbReference type="Pfam" id="PF18947">
    <property type="entry name" value="HAMP_2"/>
    <property type="match status" value="3"/>
</dbReference>
<evidence type="ECO:0000256" key="2">
    <source>
        <dbReference type="ARBA" id="ARBA00029447"/>
    </source>
</evidence>
<dbReference type="CDD" id="cd06225">
    <property type="entry name" value="HAMP"/>
    <property type="match status" value="1"/>
</dbReference>
<dbReference type="PROSITE" id="PS50885">
    <property type="entry name" value="HAMP"/>
    <property type="match status" value="4"/>
</dbReference>
<dbReference type="InterPro" id="IPR004089">
    <property type="entry name" value="MCPsignal_dom"/>
</dbReference>